<protein>
    <submittedName>
        <fullName evidence="1">Uncharacterized protein</fullName>
    </submittedName>
</protein>
<name>A0ABU6Q7Z3_9FABA</name>
<gene>
    <name evidence="1" type="ORF">PIB30_016095</name>
</gene>
<organism evidence="1 2">
    <name type="scientific">Stylosanthes scabra</name>
    <dbReference type="NCBI Taxonomy" id="79078"/>
    <lineage>
        <taxon>Eukaryota</taxon>
        <taxon>Viridiplantae</taxon>
        <taxon>Streptophyta</taxon>
        <taxon>Embryophyta</taxon>
        <taxon>Tracheophyta</taxon>
        <taxon>Spermatophyta</taxon>
        <taxon>Magnoliopsida</taxon>
        <taxon>eudicotyledons</taxon>
        <taxon>Gunneridae</taxon>
        <taxon>Pentapetalae</taxon>
        <taxon>rosids</taxon>
        <taxon>fabids</taxon>
        <taxon>Fabales</taxon>
        <taxon>Fabaceae</taxon>
        <taxon>Papilionoideae</taxon>
        <taxon>50 kb inversion clade</taxon>
        <taxon>dalbergioids sensu lato</taxon>
        <taxon>Dalbergieae</taxon>
        <taxon>Pterocarpus clade</taxon>
        <taxon>Stylosanthes</taxon>
    </lineage>
</organism>
<evidence type="ECO:0000313" key="1">
    <source>
        <dbReference type="EMBL" id="MED6107652.1"/>
    </source>
</evidence>
<reference evidence="1 2" key="1">
    <citation type="journal article" date="2023" name="Plants (Basel)">
        <title>Bridging the Gap: Combining Genomics and Transcriptomics Approaches to Understand Stylosanthes scabra, an Orphan Legume from the Brazilian Caatinga.</title>
        <authorList>
            <person name="Ferreira-Neto J.R.C."/>
            <person name="da Silva M.D."/>
            <person name="Binneck E."/>
            <person name="de Melo N.F."/>
            <person name="da Silva R.H."/>
            <person name="de Melo A.L.T.M."/>
            <person name="Pandolfi V."/>
            <person name="Bustamante F.O."/>
            <person name="Brasileiro-Vidal A.C."/>
            <person name="Benko-Iseppon A.M."/>
        </authorList>
    </citation>
    <scope>NUCLEOTIDE SEQUENCE [LARGE SCALE GENOMIC DNA]</scope>
    <source>
        <tissue evidence="1">Leaves</tissue>
    </source>
</reference>
<keyword evidence="2" id="KW-1185">Reference proteome</keyword>
<proteinExistence type="predicted"/>
<accession>A0ABU6Q7Z3</accession>
<dbReference type="EMBL" id="JASCZI010000045">
    <property type="protein sequence ID" value="MED6107652.1"/>
    <property type="molecule type" value="Genomic_DNA"/>
</dbReference>
<comment type="caution">
    <text evidence="1">The sequence shown here is derived from an EMBL/GenBank/DDBJ whole genome shotgun (WGS) entry which is preliminary data.</text>
</comment>
<dbReference type="Proteomes" id="UP001341840">
    <property type="component" value="Unassembled WGS sequence"/>
</dbReference>
<sequence length="119" mass="13589">MKGHDRPVFQMVRDTLGRPHGSINAYRGTYRSPTNKVLISAAGSSENPEMEVTQWVESLLHHLDPQMQDLLWICLLALWTARSAKNFDAKEMTPLETAEIAIRKHEEYLQALKTSKVEI</sequence>
<evidence type="ECO:0000313" key="2">
    <source>
        <dbReference type="Proteomes" id="UP001341840"/>
    </source>
</evidence>